<name>A0A448HFV3_9ACTO</name>
<keyword evidence="4" id="KW-0274">FAD</keyword>
<feature type="domain" description="Rhodanese" evidence="8">
    <location>
        <begin position="465"/>
        <end position="552"/>
    </location>
</feature>
<dbReference type="InterPro" id="IPR023753">
    <property type="entry name" value="FAD/NAD-binding_dom"/>
</dbReference>
<feature type="compositionally biased region" description="Low complexity" evidence="7">
    <location>
        <begin position="555"/>
        <end position="592"/>
    </location>
</feature>
<dbReference type="PRINTS" id="PR00368">
    <property type="entry name" value="FADPNR"/>
</dbReference>
<evidence type="ECO:0000313" key="10">
    <source>
        <dbReference type="Proteomes" id="UP000266895"/>
    </source>
</evidence>
<keyword evidence="3" id="KW-0285">Flavoprotein</keyword>
<dbReference type="Pfam" id="PF01206">
    <property type="entry name" value="TusA"/>
    <property type="match status" value="1"/>
</dbReference>
<dbReference type="SMART" id="SM00450">
    <property type="entry name" value="RHOD"/>
    <property type="match status" value="1"/>
</dbReference>
<dbReference type="SUPFAM" id="SSF52821">
    <property type="entry name" value="Rhodanese/Cell cycle control phosphatase"/>
    <property type="match status" value="1"/>
</dbReference>
<organism evidence="9 10">
    <name type="scientific">Actinomyces howellii</name>
    <dbReference type="NCBI Taxonomy" id="52771"/>
    <lineage>
        <taxon>Bacteria</taxon>
        <taxon>Bacillati</taxon>
        <taxon>Actinomycetota</taxon>
        <taxon>Actinomycetes</taxon>
        <taxon>Actinomycetales</taxon>
        <taxon>Actinomycetaceae</taxon>
        <taxon>Actinomyces</taxon>
    </lineage>
</organism>
<dbReference type="InterPro" id="IPR036868">
    <property type="entry name" value="TusA-like_sf"/>
</dbReference>
<evidence type="ECO:0000256" key="5">
    <source>
        <dbReference type="ARBA" id="ARBA00023002"/>
    </source>
</evidence>
<dbReference type="SUPFAM" id="SSF55424">
    <property type="entry name" value="FAD/NAD-linked reductases, dimerisation (C-terminal) domain"/>
    <property type="match status" value="1"/>
</dbReference>
<dbReference type="SUPFAM" id="SSF64307">
    <property type="entry name" value="SirA-like"/>
    <property type="match status" value="1"/>
</dbReference>
<keyword evidence="6" id="KW-0676">Redox-active center</keyword>
<evidence type="ECO:0000259" key="8">
    <source>
        <dbReference type="PROSITE" id="PS50206"/>
    </source>
</evidence>
<protein>
    <submittedName>
        <fullName evidence="9">Coenzyme A disulfide reductase</fullName>
        <ecNumber evidence="9">1.8.1.14</ecNumber>
    </submittedName>
</protein>
<dbReference type="Gene3D" id="3.40.250.10">
    <property type="entry name" value="Rhodanese-like domain"/>
    <property type="match status" value="1"/>
</dbReference>
<dbReference type="Pfam" id="PF00581">
    <property type="entry name" value="Rhodanese"/>
    <property type="match status" value="1"/>
</dbReference>
<keyword evidence="10" id="KW-1185">Reference proteome</keyword>
<dbReference type="SUPFAM" id="SSF51905">
    <property type="entry name" value="FAD/NAD(P)-binding domain"/>
    <property type="match status" value="2"/>
</dbReference>
<dbReference type="Gene3D" id="3.30.110.40">
    <property type="entry name" value="TusA-like domain"/>
    <property type="match status" value="1"/>
</dbReference>
<dbReference type="InterPro" id="IPR036873">
    <property type="entry name" value="Rhodanese-like_dom_sf"/>
</dbReference>
<evidence type="ECO:0000256" key="2">
    <source>
        <dbReference type="ARBA" id="ARBA00009130"/>
    </source>
</evidence>
<dbReference type="PROSITE" id="PS01148">
    <property type="entry name" value="UPF0033"/>
    <property type="match status" value="1"/>
</dbReference>
<dbReference type="InterPro" id="IPR004099">
    <property type="entry name" value="Pyr_nucl-diS_OxRdtase_dimer"/>
</dbReference>
<dbReference type="InterPro" id="IPR036188">
    <property type="entry name" value="FAD/NAD-bd_sf"/>
</dbReference>
<evidence type="ECO:0000256" key="1">
    <source>
        <dbReference type="ARBA" id="ARBA00001974"/>
    </source>
</evidence>
<dbReference type="RefSeq" id="WP_126382186.1">
    <property type="nucleotide sequence ID" value="NZ_LR134350.1"/>
</dbReference>
<dbReference type="SUPFAM" id="SSF75169">
    <property type="entry name" value="DsrEFH-like"/>
    <property type="match status" value="1"/>
</dbReference>
<dbReference type="GO" id="GO:0050451">
    <property type="term" value="F:CoA-disulfide reductase (NADPH) activity"/>
    <property type="evidence" value="ECO:0007669"/>
    <property type="project" value="UniProtKB-EC"/>
</dbReference>
<dbReference type="Gene3D" id="3.40.1260.10">
    <property type="entry name" value="DsrEFH-like"/>
    <property type="match status" value="1"/>
</dbReference>
<evidence type="ECO:0000256" key="7">
    <source>
        <dbReference type="SAM" id="MobiDB-lite"/>
    </source>
</evidence>
<dbReference type="AlphaFoldDB" id="A0A448HFV3"/>
<gene>
    <name evidence="9" type="primary">cdr_1</name>
    <name evidence="9" type="ORF">NCTC11636_01033</name>
</gene>
<feature type="compositionally biased region" description="Basic and acidic residues" evidence="7">
    <location>
        <begin position="682"/>
        <end position="694"/>
    </location>
</feature>
<dbReference type="Gene3D" id="3.50.50.60">
    <property type="entry name" value="FAD/NAD(P)-binding domain"/>
    <property type="match status" value="2"/>
</dbReference>
<comment type="similarity">
    <text evidence="2">Belongs to the class-III pyridine nucleotide-disulfide oxidoreductase family.</text>
</comment>
<dbReference type="Pfam" id="PF07992">
    <property type="entry name" value="Pyr_redox_2"/>
    <property type="match status" value="1"/>
</dbReference>
<dbReference type="EMBL" id="LR134350">
    <property type="protein sequence ID" value="VEG27441.1"/>
    <property type="molecule type" value="Genomic_DNA"/>
</dbReference>
<dbReference type="InterPro" id="IPR032836">
    <property type="entry name" value="DsrE2-like"/>
</dbReference>
<evidence type="ECO:0000256" key="6">
    <source>
        <dbReference type="ARBA" id="ARBA00023284"/>
    </source>
</evidence>
<dbReference type="InterPro" id="IPR001455">
    <property type="entry name" value="TusA-like"/>
</dbReference>
<dbReference type="InterPro" id="IPR027396">
    <property type="entry name" value="DsrEFH-like"/>
</dbReference>
<dbReference type="InterPro" id="IPR050260">
    <property type="entry name" value="FAD-bd_OxRdtase"/>
</dbReference>
<dbReference type="Pfam" id="PF02852">
    <property type="entry name" value="Pyr_redox_dim"/>
    <property type="match status" value="1"/>
</dbReference>
<keyword evidence="5 9" id="KW-0560">Oxidoreductase</keyword>
<dbReference type="PANTHER" id="PTHR43429:SF1">
    <property type="entry name" value="NAD(P)H SULFUR OXIDOREDUCTASE (COA-DEPENDENT)"/>
    <property type="match status" value="1"/>
</dbReference>
<dbReference type="PROSITE" id="PS50206">
    <property type="entry name" value="RHODANESE_3"/>
    <property type="match status" value="1"/>
</dbReference>
<dbReference type="OrthoDB" id="9802028at2"/>
<feature type="region of interest" description="Disordered" evidence="7">
    <location>
        <begin position="673"/>
        <end position="694"/>
    </location>
</feature>
<feature type="region of interest" description="Disordered" evidence="7">
    <location>
        <begin position="547"/>
        <end position="592"/>
    </location>
</feature>
<dbReference type="InterPro" id="IPR016156">
    <property type="entry name" value="FAD/NAD-linked_Rdtase_dimer_sf"/>
</dbReference>
<proteinExistence type="inferred from homology"/>
<evidence type="ECO:0000256" key="3">
    <source>
        <dbReference type="ARBA" id="ARBA00022630"/>
    </source>
</evidence>
<dbReference type="Pfam" id="PF13686">
    <property type="entry name" value="DrsE_2"/>
    <property type="match status" value="1"/>
</dbReference>
<reference evidence="9 10" key="1">
    <citation type="submission" date="2018-12" db="EMBL/GenBank/DDBJ databases">
        <authorList>
            <consortium name="Pathogen Informatics"/>
        </authorList>
    </citation>
    <scope>NUCLEOTIDE SEQUENCE [LARGE SCALE GENOMIC DNA]</scope>
    <source>
        <strain evidence="9 10">NCTC11636</strain>
    </source>
</reference>
<evidence type="ECO:0000256" key="4">
    <source>
        <dbReference type="ARBA" id="ARBA00022827"/>
    </source>
</evidence>
<dbReference type="EC" id="1.8.1.14" evidence="9"/>
<dbReference type="PANTHER" id="PTHR43429">
    <property type="entry name" value="PYRIDINE NUCLEOTIDE-DISULFIDE OXIDOREDUCTASE DOMAIN-CONTAINING"/>
    <property type="match status" value="1"/>
</dbReference>
<dbReference type="Proteomes" id="UP000266895">
    <property type="component" value="Chromosome"/>
</dbReference>
<evidence type="ECO:0000313" key="9">
    <source>
        <dbReference type="EMBL" id="VEG27441.1"/>
    </source>
</evidence>
<sequence>MKIIIVGGVAGGATAAARIRRLDETAEILLIDKGEYLSYASCGLPYYVGGAIARRDALFVSSKEAIEATYAVDVRDLSLAKALDPGARTLTVKDLRTDEVYTERYDKLILATGSSPVVPALTGLGADNVFTLWTVPDADRVKDFVERRSPRRAVVVGAGLIGLEMVDNLMALGLEVTVVDKEGQVLAPLDGDMARLVENHLVSRGVDLRLGAGLSDIDEDGGRVRLDDGTSVETDMVVLSLGARPNSELARDAGLSVGERGHVLVDAELRTSDPDVYAVGDVTEGAEPILGGTHAVALAGPANRQGRAVAAAVLGREPEPYRGTIGTSVLRVLDLTAAWTGWSEKALEDAGKVLGTDFHVALVHPMSHAGYYPGASALTLKVVVDSSGVVLGAQAVGSEGVDKRIDTIAATIRLGGSADDLASLELAYAPPFSSAKDPVNVAGCVAQDVLAGLTRPVLYRQWRADPGAWTLLDVREDAEVAVGAIPGSVHVPLAQLRERLDELDPRTPYLVYCAVGLRGYVAERILTGHGFQAANLAGGYRTWCDLGPRDDEGGQEAAQATQSTTEAAASEAGTATDAAADPATDPVTDAAGAGAVPAPAGTVIPLDVCGMSCPGPIVEVARAVAGLAEGESLRVVATDPGFARDIAAWAQTTGNTLVSKDVEAGRCTAVIRKDGAASQPSERPDGDREAGATGGREKTIIVFDGDLDRALAAFVIANGAAAMGDRVNMFFTFWGLSVIRRPERPRTPKDAVSRAFAEMLPRGAGRLGLSRMNMGGTGAAMMRRVMRAKGVASLEELIASAQEAGVRLTACQMSMDIMGITAAELIDGVEIGGVATMLNDNDRSNMNLFI</sequence>
<dbReference type="KEGG" id="ahw:NCTC11636_01033"/>
<comment type="cofactor">
    <cofactor evidence="1">
        <name>FAD</name>
        <dbReference type="ChEBI" id="CHEBI:57692"/>
    </cofactor>
</comment>
<dbReference type="InterPro" id="IPR001763">
    <property type="entry name" value="Rhodanese-like_dom"/>
</dbReference>
<accession>A0A448HFV3</accession>
<dbReference type="PRINTS" id="PR00411">
    <property type="entry name" value="PNDRDTASEI"/>
</dbReference>